<evidence type="ECO:0000256" key="1">
    <source>
        <dbReference type="SAM" id="MobiDB-lite"/>
    </source>
</evidence>
<evidence type="ECO:0000313" key="2">
    <source>
        <dbReference type="EMBL" id="KAG6384579.1"/>
    </source>
</evidence>
<protein>
    <submittedName>
        <fullName evidence="2">Uncharacterized protein</fullName>
    </submittedName>
</protein>
<gene>
    <name evidence="2" type="ORF">SASPL_155599</name>
</gene>
<sequence length="161" mass="17914">MDGQTKLTRTNSSLLRSSPTIRSSLHSLSSVSEIAPDSDAEDLEEQKPHNRPLPPPVRSGAAVPLAAAFLLIYALSAPPPSSSSTRSSSLHFERFSHLGESALSFNFCRDFSVFALEKQGFSERESARRNRRNWRVRRLFGKAWSFTAMAISTQGSFRRDV</sequence>
<accession>A0A8X8VYB7</accession>
<feature type="region of interest" description="Disordered" evidence="1">
    <location>
        <begin position="1"/>
        <end position="58"/>
    </location>
</feature>
<feature type="compositionally biased region" description="Low complexity" evidence="1">
    <location>
        <begin position="1"/>
        <end position="32"/>
    </location>
</feature>
<dbReference type="EMBL" id="PNBA02000050">
    <property type="protein sequence ID" value="KAG6384579.1"/>
    <property type="molecule type" value="Genomic_DNA"/>
</dbReference>
<dbReference type="Proteomes" id="UP000298416">
    <property type="component" value="Unassembled WGS sequence"/>
</dbReference>
<dbReference type="AlphaFoldDB" id="A0A8X8VYB7"/>
<organism evidence="2">
    <name type="scientific">Salvia splendens</name>
    <name type="common">Scarlet sage</name>
    <dbReference type="NCBI Taxonomy" id="180675"/>
    <lineage>
        <taxon>Eukaryota</taxon>
        <taxon>Viridiplantae</taxon>
        <taxon>Streptophyta</taxon>
        <taxon>Embryophyta</taxon>
        <taxon>Tracheophyta</taxon>
        <taxon>Spermatophyta</taxon>
        <taxon>Magnoliopsida</taxon>
        <taxon>eudicotyledons</taxon>
        <taxon>Gunneridae</taxon>
        <taxon>Pentapetalae</taxon>
        <taxon>asterids</taxon>
        <taxon>lamiids</taxon>
        <taxon>Lamiales</taxon>
        <taxon>Lamiaceae</taxon>
        <taxon>Nepetoideae</taxon>
        <taxon>Mentheae</taxon>
        <taxon>Salviinae</taxon>
        <taxon>Salvia</taxon>
        <taxon>Salvia subgen. Calosphace</taxon>
        <taxon>core Calosphace</taxon>
    </lineage>
</organism>
<proteinExistence type="predicted"/>
<keyword evidence="3" id="KW-1185">Reference proteome</keyword>
<reference evidence="2" key="1">
    <citation type="submission" date="2018-01" db="EMBL/GenBank/DDBJ databases">
        <authorList>
            <person name="Mao J.F."/>
        </authorList>
    </citation>
    <scope>NUCLEOTIDE SEQUENCE</scope>
    <source>
        <strain evidence="2">Huo1</strain>
        <tissue evidence="2">Leaf</tissue>
    </source>
</reference>
<name>A0A8X8VYB7_SALSN</name>
<reference evidence="2" key="2">
    <citation type="submission" date="2020-08" db="EMBL/GenBank/DDBJ databases">
        <title>Plant Genome Project.</title>
        <authorList>
            <person name="Zhang R.-G."/>
        </authorList>
    </citation>
    <scope>NUCLEOTIDE SEQUENCE</scope>
    <source>
        <strain evidence="2">Huo1</strain>
        <tissue evidence="2">Leaf</tissue>
    </source>
</reference>
<comment type="caution">
    <text evidence="2">The sequence shown here is derived from an EMBL/GenBank/DDBJ whole genome shotgun (WGS) entry which is preliminary data.</text>
</comment>
<evidence type="ECO:0000313" key="3">
    <source>
        <dbReference type="Proteomes" id="UP000298416"/>
    </source>
</evidence>